<proteinExistence type="predicted"/>
<gene>
    <name evidence="2" type="ORF">SDC9_154166</name>
</gene>
<feature type="transmembrane region" description="Helical" evidence="1">
    <location>
        <begin position="35"/>
        <end position="52"/>
    </location>
</feature>
<dbReference type="EMBL" id="VSSQ01052854">
    <property type="protein sequence ID" value="MPN06909.1"/>
    <property type="molecule type" value="Genomic_DNA"/>
</dbReference>
<accession>A0A645F0E7</accession>
<keyword evidence="1" id="KW-1133">Transmembrane helix</keyword>
<protein>
    <submittedName>
        <fullName evidence="2">Uncharacterized protein</fullName>
    </submittedName>
</protein>
<keyword evidence="1" id="KW-0812">Transmembrane</keyword>
<name>A0A645F0E7_9ZZZZ</name>
<reference evidence="2" key="1">
    <citation type="submission" date="2019-08" db="EMBL/GenBank/DDBJ databases">
        <authorList>
            <person name="Kucharzyk K."/>
            <person name="Murdoch R.W."/>
            <person name="Higgins S."/>
            <person name="Loffler F."/>
        </authorList>
    </citation>
    <scope>NUCLEOTIDE SEQUENCE</scope>
</reference>
<dbReference type="AlphaFoldDB" id="A0A645F0E7"/>
<comment type="caution">
    <text evidence="2">The sequence shown here is derived from an EMBL/GenBank/DDBJ whole genome shotgun (WGS) entry which is preliminary data.</text>
</comment>
<keyword evidence="1" id="KW-0472">Membrane</keyword>
<organism evidence="2">
    <name type="scientific">bioreactor metagenome</name>
    <dbReference type="NCBI Taxonomy" id="1076179"/>
    <lineage>
        <taxon>unclassified sequences</taxon>
        <taxon>metagenomes</taxon>
        <taxon>ecological metagenomes</taxon>
    </lineage>
</organism>
<evidence type="ECO:0000256" key="1">
    <source>
        <dbReference type="SAM" id="Phobius"/>
    </source>
</evidence>
<sequence length="74" mass="8294">MDQNKKELTLEEAKANFKAAIMEFDPVRIIRRKPLHVLGAMAFAGLMMGFTGKKMSRLFFPGPSLISGILKKLI</sequence>
<evidence type="ECO:0000313" key="2">
    <source>
        <dbReference type="EMBL" id="MPN06909.1"/>
    </source>
</evidence>